<organism evidence="1 2">
    <name type="scientific">Bifidobacterium callitrichos DSM 23973</name>
    <dbReference type="NCBI Taxonomy" id="1437609"/>
    <lineage>
        <taxon>Bacteria</taxon>
        <taxon>Bacillati</taxon>
        <taxon>Actinomycetota</taxon>
        <taxon>Actinomycetes</taxon>
        <taxon>Bifidobacteriales</taxon>
        <taxon>Bifidobacteriaceae</taxon>
        <taxon>Bifidobacterium</taxon>
    </lineage>
</organism>
<dbReference type="Proteomes" id="UP000029072">
    <property type="component" value="Unassembled WGS sequence"/>
</dbReference>
<evidence type="ECO:0000313" key="1">
    <source>
        <dbReference type="EMBL" id="KFI51458.1"/>
    </source>
</evidence>
<dbReference type="eggNOG" id="ENOG5030H9K">
    <property type="taxonomic scope" value="Bacteria"/>
</dbReference>
<evidence type="ECO:0000313" key="2">
    <source>
        <dbReference type="Proteomes" id="UP000029072"/>
    </source>
</evidence>
<proteinExistence type="predicted"/>
<gene>
    <name evidence="1" type="ORF">BCAL_1191</name>
</gene>
<dbReference type="RefSeq" id="WP_043167795.1">
    <property type="nucleotide sequence ID" value="NZ_JDUV01000039.1"/>
</dbReference>
<dbReference type="OrthoDB" id="3240570at2"/>
<comment type="caution">
    <text evidence="1">The sequence shown here is derived from an EMBL/GenBank/DDBJ whole genome shotgun (WGS) entry which is preliminary data.</text>
</comment>
<protein>
    <submittedName>
        <fullName evidence="1">Uncharacterized protein</fullName>
    </submittedName>
</protein>
<accession>A0A086ZY58</accession>
<dbReference type="EMBL" id="JGYS01000022">
    <property type="protein sequence ID" value="KFI51458.1"/>
    <property type="molecule type" value="Genomic_DNA"/>
</dbReference>
<dbReference type="STRING" id="1437609.BCAL_1191"/>
<dbReference type="AlphaFoldDB" id="A0A086ZY58"/>
<reference evidence="1 2" key="1">
    <citation type="submission" date="2014-03" db="EMBL/GenBank/DDBJ databases">
        <title>Genomics of Bifidobacteria.</title>
        <authorList>
            <person name="Ventura M."/>
            <person name="Milani C."/>
            <person name="Lugli G.A."/>
        </authorList>
    </citation>
    <scope>NUCLEOTIDE SEQUENCE [LARGE SCALE GENOMIC DNA]</scope>
    <source>
        <strain evidence="1 2">DSM 23973</strain>
    </source>
</reference>
<sequence>MSRIDGIFTETPTGSTPPLRLAHAPGWRFDAMPDPNDDGLIVFSSDNDDFNLGFDIDVFADGTVSNSLSPGSVVETRDLTPDGLERLADRTDRLRAWLDDLAVVVAWTREHQDDLVRRIRTC</sequence>
<name>A0A086ZY58_9BIFI</name>